<dbReference type="InterPro" id="IPR013783">
    <property type="entry name" value="Ig-like_fold"/>
</dbReference>
<dbReference type="InterPro" id="IPR012938">
    <property type="entry name" value="Glc/Sorbosone_DH"/>
</dbReference>
<evidence type="ECO:0000256" key="8">
    <source>
        <dbReference type="SAM" id="SignalP"/>
    </source>
</evidence>
<keyword evidence="6 7" id="KW-0408">Iron</keyword>
<keyword evidence="3 7" id="KW-0479">Metal-binding</keyword>
<dbReference type="KEGG" id="run:DR864_24505"/>
<dbReference type="SUPFAM" id="SSF46626">
    <property type="entry name" value="Cytochrome c"/>
    <property type="match status" value="1"/>
</dbReference>
<dbReference type="EMBL" id="CP030850">
    <property type="protein sequence ID" value="AXE20668.1"/>
    <property type="molecule type" value="Genomic_DNA"/>
</dbReference>
<evidence type="ECO:0000256" key="2">
    <source>
        <dbReference type="ARBA" id="ARBA00022617"/>
    </source>
</evidence>
<evidence type="ECO:0000256" key="4">
    <source>
        <dbReference type="ARBA" id="ARBA00022729"/>
    </source>
</evidence>
<proteinExistence type="predicted"/>
<organism evidence="11 12">
    <name type="scientific">Runella rosea</name>
    <dbReference type="NCBI Taxonomy" id="2259595"/>
    <lineage>
        <taxon>Bacteria</taxon>
        <taxon>Pseudomonadati</taxon>
        <taxon>Bacteroidota</taxon>
        <taxon>Cytophagia</taxon>
        <taxon>Cytophagales</taxon>
        <taxon>Spirosomataceae</taxon>
        <taxon>Runella</taxon>
    </lineage>
</organism>
<feature type="binding site" description="covalent" evidence="7">
    <location>
        <position position="695"/>
    </location>
    <ligand>
        <name>heme c</name>
        <dbReference type="ChEBI" id="CHEBI:61717"/>
    </ligand>
</feature>
<keyword evidence="5" id="KW-0249">Electron transport</keyword>
<reference evidence="11 12" key="1">
    <citation type="submission" date="2018-07" db="EMBL/GenBank/DDBJ databases">
        <title>Genome sequencing of Runella.</title>
        <authorList>
            <person name="Baek M.-G."/>
            <person name="Yi H."/>
        </authorList>
    </citation>
    <scope>NUCLEOTIDE SEQUENCE [LARGE SCALE GENOMIC DNA]</scope>
    <source>
        <strain evidence="11 12">HYN0085</strain>
    </source>
</reference>
<dbReference type="OrthoDB" id="9816308at2"/>
<dbReference type="Gene3D" id="2.60.120.260">
    <property type="entry name" value="Galactose-binding domain-like"/>
    <property type="match status" value="1"/>
</dbReference>
<dbReference type="SUPFAM" id="SSF49299">
    <property type="entry name" value="PKD domain"/>
    <property type="match status" value="1"/>
</dbReference>
<feature type="domain" description="PKD" evidence="9">
    <location>
        <begin position="479"/>
        <end position="561"/>
    </location>
</feature>
<dbReference type="CDD" id="cd00146">
    <property type="entry name" value="PKD"/>
    <property type="match status" value="1"/>
</dbReference>
<dbReference type="Gene3D" id="2.60.40.10">
    <property type="entry name" value="Immunoglobulins"/>
    <property type="match status" value="1"/>
</dbReference>
<feature type="domain" description="Cytochrome c" evidence="10">
    <location>
        <begin position="632"/>
        <end position="717"/>
    </location>
</feature>
<name>A0A344TPU7_9BACT</name>
<protein>
    <submittedName>
        <fullName evidence="11">HHIP-like protein 1</fullName>
    </submittedName>
</protein>
<dbReference type="InterPro" id="IPR008979">
    <property type="entry name" value="Galactose-bd-like_sf"/>
</dbReference>
<dbReference type="InterPro" id="IPR009056">
    <property type="entry name" value="Cyt_c-like_dom"/>
</dbReference>
<gene>
    <name evidence="11" type="ORF">DR864_24505</name>
</gene>
<dbReference type="InterPro" id="IPR006584">
    <property type="entry name" value="Cellulose-bd_IV"/>
</dbReference>
<dbReference type="InterPro" id="IPR002324">
    <property type="entry name" value="Cyt_c_ID"/>
</dbReference>
<dbReference type="PANTHER" id="PTHR19328">
    <property type="entry name" value="HEDGEHOG-INTERACTING PROTEIN"/>
    <property type="match status" value="1"/>
</dbReference>
<evidence type="ECO:0000256" key="1">
    <source>
        <dbReference type="ARBA" id="ARBA00022448"/>
    </source>
</evidence>
<dbReference type="InterPro" id="IPR000601">
    <property type="entry name" value="PKD_dom"/>
</dbReference>
<dbReference type="PANTHER" id="PTHR19328:SF75">
    <property type="entry name" value="ALDOSE SUGAR DEHYDROGENASE YLII"/>
    <property type="match status" value="1"/>
</dbReference>
<accession>A0A344TPU7</accession>
<evidence type="ECO:0000256" key="7">
    <source>
        <dbReference type="PIRSR" id="PIRSR602324-1"/>
    </source>
</evidence>
<dbReference type="PROSITE" id="PS50093">
    <property type="entry name" value="PKD"/>
    <property type="match status" value="1"/>
</dbReference>
<evidence type="ECO:0000313" key="11">
    <source>
        <dbReference type="EMBL" id="AXE20668.1"/>
    </source>
</evidence>
<dbReference type="Gene3D" id="1.10.760.10">
    <property type="entry name" value="Cytochrome c-like domain"/>
    <property type="match status" value="1"/>
</dbReference>
<keyword evidence="2 7" id="KW-0349">Heme</keyword>
<dbReference type="InterPro" id="IPR036909">
    <property type="entry name" value="Cyt_c-like_dom_sf"/>
</dbReference>
<dbReference type="RefSeq" id="WP_114069431.1">
    <property type="nucleotide sequence ID" value="NZ_CP030850.1"/>
</dbReference>
<dbReference type="Pfam" id="PF03422">
    <property type="entry name" value="CBM_6"/>
    <property type="match status" value="1"/>
</dbReference>
<feature type="binding site" description="covalent" evidence="7">
    <location>
        <position position="650"/>
    </location>
    <ligand>
        <name>heme c</name>
        <dbReference type="ChEBI" id="CHEBI:61717"/>
    </ligand>
</feature>
<dbReference type="PROSITE" id="PS51007">
    <property type="entry name" value="CYTC"/>
    <property type="match status" value="1"/>
</dbReference>
<evidence type="ECO:0000256" key="6">
    <source>
        <dbReference type="ARBA" id="ARBA00023004"/>
    </source>
</evidence>
<dbReference type="InterPro" id="IPR035986">
    <property type="entry name" value="PKD_dom_sf"/>
</dbReference>
<evidence type="ECO:0000313" key="12">
    <source>
        <dbReference type="Proteomes" id="UP000251993"/>
    </source>
</evidence>
<feature type="chain" id="PRO_5016913598" evidence="8">
    <location>
        <begin position="30"/>
        <end position="906"/>
    </location>
</feature>
<keyword evidence="12" id="KW-1185">Reference proteome</keyword>
<dbReference type="SMART" id="SM00089">
    <property type="entry name" value="PKD"/>
    <property type="match status" value="1"/>
</dbReference>
<dbReference type="InterPro" id="IPR011041">
    <property type="entry name" value="Quinoprot_gluc/sorb_DH_b-prop"/>
</dbReference>
<feature type="binding site" description="covalent" evidence="7">
    <location>
        <position position="646"/>
    </location>
    <ligand>
        <name>heme c</name>
        <dbReference type="ChEBI" id="CHEBI:61717"/>
    </ligand>
</feature>
<dbReference type="GO" id="GO:0020037">
    <property type="term" value="F:heme binding"/>
    <property type="evidence" value="ECO:0007669"/>
    <property type="project" value="InterPro"/>
</dbReference>
<dbReference type="Pfam" id="PF18911">
    <property type="entry name" value="PKD_4"/>
    <property type="match status" value="1"/>
</dbReference>
<sequence>MENPFWKKTMYMGSSSLLLAALLSSTVSAQSPAVPEENRFTKTILLEKLDEPTELVVLDDHRVLFTERKGKVKLYNPKKPNTYKVVGNIPVYIKQEYGLMGINVDPDFKQNKWVYLYYSPVSSEADTSQRLVRMKYDTERDTLLLSTEQVLLRVPVKRNDCCHTGGSIAWDKQGNLYLSTGDDINPFGNDGYGALDGRPGRANWDGRSTSSNTNDLRGKILRIKPRAEGGYDIPSGNLFPTGTEKARPEIYIMGNRNPYRISIDQRTGFLYWGEVGPDAGNDSETRGSRGYDEVNQARKAGYFGYPLFVADNRAYNRYDLGTKISGERFDPAKPINDSPHNTGLIELPPAQKAFIYYPYAESPEFGPIVGKGGRNAMAGPVYYYDDYPENDVKFPRHYDGKLFAYEWIRDWIHPVTMTKEGDFVSMETFMPNTKFSHPIDMQFAVDGSLYVMEYGNTWFAQNDDSRLSRITYNAGNRKPVAAATVNKKAGAAPMKAVFSSKGTVDYDGDALTYEWSFGKGLPKSTLPNPTFTYTKPGTYTATLKVTDVKGNVSSSNVEVKVGNEPPKVEVAVAGNKSFYWENKPVSYEVKVADKEDGSLANKKISPEDVIVTIDYLEGFDKTILAQGHQANLGFATGKRLMELSDCMACHSIDKKSIGPSYREVAKKYQRERDVVSMLADKIINGGGGVWGEQAMSAHPQIKKDDAKEIVRYIMSLANEKGPDKKAVKGEYITAAKQKEGSYIFTASYTDKGNANLGPQTSTTTVALRPAKVKAVQNDEVKDATNVELPTKSEVLAPVKNGSYAVYKDIDLTDISTLSFMVYAEPSRTVGGKIEVRLDSPTGALIGEVEVPDNKVGVLNAAIRRPDEKLHNVYLVFTTTQSVPENKGLFGLEWIQFNPNGVANTGK</sequence>
<dbReference type="Proteomes" id="UP000251993">
    <property type="component" value="Chromosome"/>
</dbReference>
<dbReference type="CDD" id="cd04084">
    <property type="entry name" value="CBM6_xylanase-like"/>
    <property type="match status" value="1"/>
</dbReference>
<keyword evidence="1" id="KW-0813">Transport</keyword>
<dbReference type="Pfam" id="PF07995">
    <property type="entry name" value="GSDH"/>
    <property type="match status" value="1"/>
</dbReference>
<dbReference type="GO" id="GO:0030246">
    <property type="term" value="F:carbohydrate binding"/>
    <property type="evidence" value="ECO:0007669"/>
    <property type="project" value="InterPro"/>
</dbReference>
<dbReference type="AlphaFoldDB" id="A0A344TPU7"/>
<evidence type="ECO:0000256" key="5">
    <source>
        <dbReference type="ARBA" id="ARBA00022982"/>
    </source>
</evidence>
<dbReference type="SUPFAM" id="SSF50952">
    <property type="entry name" value="Soluble quinoprotein glucose dehydrogenase"/>
    <property type="match status" value="1"/>
</dbReference>
<dbReference type="InterPro" id="IPR022409">
    <property type="entry name" value="PKD/Chitinase_dom"/>
</dbReference>
<dbReference type="Gene3D" id="2.120.10.30">
    <property type="entry name" value="TolB, C-terminal domain"/>
    <property type="match status" value="1"/>
</dbReference>
<dbReference type="GO" id="GO:0005506">
    <property type="term" value="F:iron ion binding"/>
    <property type="evidence" value="ECO:0007669"/>
    <property type="project" value="InterPro"/>
</dbReference>
<dbReference type="SMART" id="SM00606">
    <property type="entry name" value="CBD_IV"/>
    <property type="match status" value="1"/>
</dbReference>
<evidence type="ECO:0000259" key="9">
    <source>
        <dbReference type="PROSITE" id="PS50093"/>
    </source>
</evidence>
<dbReference type="PRINTS" id="PR00606">
    <property type="entry name" value="CYTCHROMECID"/>
</dbReference>
<dbReference type="InterPro" id="IPR005084">
    <property type="entry name" value="CBM6"/>
</dbReference>
<dbReference type="SUPFAM" id="SSF49785">
    <property type="entry name" value="Galactose-binding domain-like"/>
    <property type="match status" value="1"/>
</dbReference>
<dbReference type="Pfam" id="PF00034">
    <property type="entry name" value="Cytochrom_C"/>
    <property type="match status" value="1"/>
</dbReference>
<dbReference type="GO" id="GO:0009055">
    <property type="term" value="F:electron transfer activity"/>
    <property type="evidence" value="ECO:0007669"/>
    <property type="project" value="InterPro"/>
</dbReference>
<keyword evidence="4 8" id="KW-0732">Signal</keyword>
<dbReference type="InterPro" id="IPR011042">
    <property type="entry name" value="6-blade_b-propeller_TolB-like"/>
</dbReference>
<evidence type="ECO:0000256" key="3">
    <source>
        <dbReference type="ARBA" id="ARBA00022723"/>
    </source>
</evidence>
<comment type="PTM">
    <text evidence="7">Binds 1 heme c group covalently per subunit.</text>
</comment>
<feature type="signal peptide" evidence="8">
    <location>
        <begin position="1"/>
        <end position="29"/>
    </location>
</feature>
<evidence type="ECO:0000259" key="10">
    <source>
        <dbReference type="PROSITE" id="PS51007"/>
    </source>
</evidence>